<feature type="non-terminal residue" evidence="4">
    <location>
        <position position="1"/>
    </location>
</feature>
<dbReference type="InterPro" id="IPR001678">
    <property type="entry name" value="MeTrfase_RsmB-F_NOP2_dom"/>
</dbReference>
<keyword evidence="1" id="KW-0489">Methyltransferase</keyword>
<dbReference type="GO" id="GO:0003723">
    <property type="term" value="F:RNA binding"/>
    <property type="evidence" value="ECO:0007669"/>
    <property type="project" value="UniProtKB-UniRule"/>
</dbReference>
<feature type="active site" description="Nucleophile" evidence="1">
    <location>
        <position position="109"/>
    </location>
</feature>
<feature type="region of interest" description="Disordered" evidence="2">
    <location>
        <begin position="385"/>
        <end position="420"/>
    </location>
</feature>
<keyword evidence="1" id="KW-0949">S-adenosyl-L-methionine</keyword>
<name>A0AAV6HFQ6_9TELE</name>
<evidence type="ECO:0000259" key="3">
    <source>
        <dbReference type="PROSITE" id="PS51686"/>
    </source>
</evidence>
<dbReference type="AlphaFoldDB" id="A0AAV6HFQ6"/>
<comment type="caution">
    <text evidence="4">The sequence shown here is derived from an EMBL/GenBank/DDBJ whole genome shotgun (WGS) entry which is preliminary data.</text>
</comment>
<dbReference type="GO" id="GO:0008168">
    <property type="term" value="F:methyltransferase activity"/>
    <property type="evidence" value="ECO:0007669"/>
    <property type="project" value="UniProtKB-KW"/>
</dbReference>
<dbReference type="PANTHER" id="PTHR14663">
    <property type="entry name" value="METHYLTRANSFERASE NSUN7-RELATED"/>
    <property type="match status" value="1"/>
</dbReference>
<organism evidence="4 5">
    <name type="scientific">Alosa alosa</name>
    <name type="common">allis shad</name>
    <dbReference type="NCBI Taxonomy" id="278164"/>
    <lineage>
        <taxon>Eukaryota</taxon>
        <taxon>Metazoa</taxon>
        <taxon>Chordata</taxon>
        <taxon>Craniata</taxon>
        <taxon>Vertebrata</taxon>
        <taxon>Euteleostomi</taxon>
        <taxon>Actinopterygii</taxon>
        <taxon>Neopterygii</taxon>
        <taxon>Teleostei</taxon>
        <taxon>Clupei</taxon>
        <taxon>Clupeiformes</taxon>
        <taxon>Clupeoidei</taxon>
        <taxon>Clupeidae</taxon>
        <taxon>Alosa</taxon>
    </lineage>
</organism>
<evidence type="ECO:0000313" key="4">
    <source>
        <dbReference type="EMBL" id="KAG5285925.1"/>
    </source>
</evidence>
<feature type="region of interest" description="Disordered" evidence="2">
    <location>
        <begin position="479"/>
        <end position="502"/>
    </location>
</feature>
<evidence type="ECO:0000313" key="5">
    <source>
        <dbReference type="Proteomes" id="UP000823561"/>
    </source>
</evidence>
<evidence type="ECO:0000256" key="1">
    <source>
        <dbReference type="PROSITE-ProRule" id="PRU01023"/>
    </source>
</evidence>
<keyword evidence="1" id="KW-0694">RNA-binding</keyword>
<sequence length="502" mass="55080">VCVCVCACACVRACVDVRLLSESFVELDEWDVRMQKVRVVLLLPQCSTSALSNPVEHIITENGDRSLLQCLSRGAVTQSKLDTLTSKQTRDLSHALSFPKVHAVVYCTCSERAEENEVLVQRVLEKTETRPKLIQFRLIPPGLGCGSEQTSLRLEPSEFSNGCFLCVLAREPDPSKVESAQDVLARAVAKGLLEGFVAPLPTRKDKRRHHVKAPPMSLPPVLLEPVELAEPTSPPSPCPASATLSGDTTGRVVVLSSDVLQTTIPRRKHQHSKAPHHQHSHKKHTSKRSKGPAQHRALRGPRALSSKQGVLKPGQEVLLSGKELVTSKQEVMKPGQEVCLKDKVTSSHELQEQIRNPKQDVRSSKNRLTSVPDVLNFRQTISPGNKLVTSTHHTKTSRGGVISAGRRGSVSRQEEQRADQEKELIVSRHGVVKATCEIGKKEGRSTPSSRGQEAVRPVELVLPPLCLSQTRFPPSLSRLMSSSSQFSNSSISSRTSSVHWNT</sequence>
<dbReference type="InterPro" id="IPR042620">
    <property type="entry name" value="NSUN7"/>
</dbReference>
<feature type="domain" description="SAM-dependent MTase RsmB/NOP-type" evidence="3">
    <location>
        <begin position="1"/>
        <end position="171"/>
    </location>
</feature>
<proteinExistence type="inferred from homology"/>
<dbReference type="InterPro" id="IPR029063">
    <property type="entry name" value="SAM-dependent_MTases_sf"/>
</dbReference>
<keyword evidence="1" id="KW-0808">Transferase</keyword>
<dbReference type="EMBL" id="JADWDJ010000001">
    <property type="protein sequence ID" value="KAG5285925.1"/>
    <property type="molecule type" value="Genomic_DNA"/>
</dbReference>
<feature type="compositionally biased region" description="Basic residues" evidence="2">
    <location>
        <begin position="265"/>
        <end position="290"/>
    </location>
</feature>
<keyword evidence="5" id="KW-1185">Reference proteome</keyword>
<dbReference type="PROSITE" id="PS51686">
    <property type="entry name" value="SAM_MT_RSMB_NOP"/>
    <property type="match status" value="1"/>
</dbReference>
<comment type="similarity">
    <text evidence="1">Belongs to the class I-like SAM-binding methyltransferase superfamily. RsmB/NOP family.</text>
</comment>
<dbReference type="PANTHER" id="PTHR14663:SF2">
    <property type="entry name" value="METHYLTRANSFERASE NSUN7-RELATED"/>
    <property type="match status" value="1"/>
</dbReference>
<reference evidence="4 5" key="1">
    <citation type="submission" date="2020-10" db="EMBL/GenBank/DDBJ databases">
        <title>Chromosome-scale genome assembly of the Allis shad, Alosa alosa.</title>
        <authorList>
            <person name="Margot Z."/>
            <person name="Christophe K."/>
            <person name="Cabau C."/>
            <person name="Louis A."/>
            <person name="Berthelot C."/>
            <person name="Parey E."/>
            <person name="Roest Crollius H."/>
            <person name="Montfort J."/>
            <person name="Robinson-Rechavi M."/>
            <person name="Bucao C."/>
            <person name="Bouchez O."/>
            <person name="Gislard M."/>
            <person name="Lluch J."/>
            <person name="Milhes M."/>
            <person name="Lampietro C."/>
            <person name="Lopez Roques C."/>
            <person name="Donnadieu C."/>
            <person name="Braasch I."/>
            <person name="Desvignes T."/>
            <person name="Postlethwait J."/>
            <person name="Bobe J."/>
            <person name="Guiguen Y."/>
        </authorList>
    </citation>
    <scope>NUCLEOTIDE SEQUENCE [LARGE SCALE GENOMIC DNA]</scope>
    <source>
        <strain evidence="4">M-15738</strain>
        <tissue evidence="4">Blood</tissue>
    </source>
</reference>
<accession>A0AAV6HFQ6</accession>
<dbReference type="GO" id="GO:0032259">
    <property type="term" value="P:methylation"/>
    <property type="evidence" value="ECO:0007669"/>
    <property type="project" value="UniProtKB-KW"/>
</dbReference>
<dbReference type="Proteomes" id="UP000823561">
    <property type="component" value="Chromosome 1"/>
</dbReference>
<evidence type="ECO:0000256" key="2">
    <source>
        <dbReference type="SAM" id="MobiDB-lite"/>
    </source>
</evidence>
<dbReference type="Gene3D" id="3.40.50.150">
    <property type="entry name" value="Vaccinia Virus protein VP39"/>
    <property type="match status" value="1"/>
</dbReference>
<feature type="region of interest" description="Disordered" evidence="2">
    <location>
        <begin position="261"/>
        <end position="309"/>
    </location>
</feature>
<gene>
    <name evidence="4" type="ORF">AALO_G00009060</name>
</gene>
<comment type="caution">
    <text evidence="1">Lacks conserved residue(s) required for the propagation of feature annotation.</text>
</comment>
<protein>
    <recommendedName>
        <fullName evidence="3">SAM-dependent MTase RsmB/NOP-type domain-containing protein</fullName>
    </recommendedName>
</protein>